<dbReference type="EMBL" id="MDAL01000050">
    <property type="protein sequence ID" value="PMN88625.1"/>
    <property type="molecule type" value="Genomic_DNA"/>
</dbReference>
<comment type="caution">
    <text evidence="2">The sequence shown here is derived from an EMBL/GenBank/DDBJ whole genome shotgun (WGS) entry which is preliminary data.</text>
</comment>
<dbReference type="InterPro" id="IPR029068">
    <property type="entry name" value="Glyas_Bleomycin-R_OHBP_Dase"/>
</dbReference>
<dbReference type="Pfam" id="PF00903">
    <property type="entry name" value="Glyoxalase"/>
    <property type="match status" value="1"/>
</dbReference>
<dbReference type="InterPro" id="IPR004360">
    <property type="entry name" value="Glyas_Fos-R_dOase_dom"/>
</dbReference>
<dbReference type="SUPFAM" id="SSF54593">
    <property type="entry name" value="Glyoxalase/Bleomycin resistance protein/Dihydroxybiphenyl dioxygenase"/>
    <property type="match status" value="1"/>
</dbReference>
<dbReference type="Gene3D" id="3.30.720.110">
    <property type="match status" value="1"/>
</dbReference>
<protein>
    <submittedName>
        <fullName evidence="2">Glyoxalase</fullName>
    </submittedName>
</protein>
<gene>
    <name evidence="2" type="ORF">BCT23_23915</name>
</gene>
<dbReference type="RefSeq" id="WP_102392039.1">
    <property type="nucleotide sequence ID" value="NZ_MDAL01000050.1"/>
</dbReference>
<sequence length="132" mass="14777">MIEFQSMFPVVVAPNLAAIKQFYVSAFGFEAVFYDPSFYLHLVSPSSGVQLGFLIPNHPTQPDFLHTKMAAEGVVVSLEVQDATNAFAEAKAMNLNIVMPIKEEEWGQIHFMVEDPAGMRIDIVEHIEQPEH</sequence>
<reference evidence="3" key="1">
    <citation type="submission" date="2016-07" db="EMBL/GenBank/DDBJ databases">
        <title>Nontailed viruses are major unrecognized killers of bacteria in the ocean.</title>
        <authorList>
            <person name="Kauffman K."/>
            <person name="Hussain F."/>
            <person name="Yang J."/>
            <person name="Arevalo P."/>
            <person name="Brown J."/>
            <person name="Cutler M."/>
            <person name="Kelly L."/>
            <person name="Polz M.F."/>
        </authorList>
    </citation>
    <scope>NUCLEOTIDE SEQUENCE [LARGE SCALE GENOMIC DNA]</scope>
    <source>
        <strain evidence="3">10N.261.45.A10</strain>
    </source>
</reference>
<evidence type="ECO:0000313" key="3">
    <source>
        <dbReference type="Proteomes" id="UP000235387"/>
    </source>
</evidence>
<name>A0A2N7L520_9GAMM</name>
<accession>A0A2N7L520</accession>
<dbReference type="InterPro" id="IPR037523">
    <property type="entry name" value="VOC_core"/>
</dbReference>
<evidence type="ECO:0000313" key="2">
    <source>
        <dbReference type="EMBL" id="PMN88625.1"/>
    </source>
</evidence>
<dbReference type="AlphaFoldDB" id="A0A2N7L520"/>
<feature type="domain" description="VOC" evidence="1">
    <location>
        <begin position="5"/>
        <end position="126"/>
    </location>
</feature>
<organism evidence="2 3">
    <name type="scientific">Enterovibrio norvegicus</name>
    <dbReference type="NCBI Taxonomy" id="188144"/>
    <lineage>
        <taxon>Bacteria</taxon>
        <taxon>Pseudomonadati</taxon>
        <taxon>Pseudomonadota</taxon>
        <taxon>Gammaproteobacteria</taxon>
        <taxon>Vibrionales</taxon>
        <taxon>Vibrionaceae</taxon>
        <taxon>Enterovibrio</taxon>
    </lineage>
</organism>
<dbReference type="Proteomes" id="UP000235387">
    <property type="component" value="Unassembled WGS sequence"/>
</dbReference>
<dbReference type="PANTHER" id="PTHR34109">
    <property type="entry name" value="BNAUNNG04460D PROTEIN-RELATED"/>
    <property type="match status" value="1"/>
</dbReference>
<proteinExistence type="predicted"/>
<dbReference type="Gene3D" id="3.30.720.120">
    <property type="match status" value="1"/>
</dbReference>
<evidence type="ECO:0000259" key="1">
    <source>
        <dbReference type="PROSITE" id="PS51819"/>
    </source>
</evidence>
<dbReference type="PROSITE" id="PS51819">
    <property type="entry name" value="VOC"/>
    <property type="match status" value="1"/>
</dbReference>